<evidence type="ECO:0000313" key="3">
    <source>
        <dbReference type="Proteomes" id="UP001295444"/>
    </source>
</evidence>
<sequence length="371" mass="41717">MDLSVVRWSSIEYNLQDYVATFYDSFPNIIKVTEGFLGKQEIDSVSSSTVIRVHSVSSQKRIIAETKCGQILSLPYKLQSLKFLLPPVTNPIQGFKVRIPMTLEEILAKYSLPITVYSAKLLSYKEKGDIKAGNGMVSELTLQDAYDESFLLGHPIDKGKIFVEEPIMVPMYMTELKLVVAMGLMDENNIKWKEMCEKLTFEVQSKGHSSEATFQEIFMLDKKNLSPQEPKYNSIEPIYIDISEVRNDSTVYLPNIGKLAVEKKHGTLNAVKKPVNQLPEALKSETPSASGFTTLSSIPADLHHLTVSQVCECLVLLNMSQYVKAFEGAQVDGQLLYDLDHEMMKGCLGMNGLNMAKLVKFRNGWRPNLQN</sequence>
<protein>
    <recommendedName>
        <fullName evidence="1">SAM domain-containing protein</fullName>
    </recommendedName>
</protein>
<dbReference type="InterPro" id="IPR052281">
    <property type="entry name" value="GAREM"/>
</dbReference>
<dbReference type="PANTHER" id="PTHR14454:SF11">
    <property type="entry name" value="SERRANO, ISOFORM F"/>
    <property type="match status" value="1"/>
</dbReference>
<organism evidence="2 3">
    <name type="scientific">Pelobates cultripes</name>
    <name type="common">Western spadefoot toad</name>
    <dbReference type="NCBI Taxonomy" id="61616"/>
    <lineage>
        <taxon>Eukaryota</taxon>
        <taxon>Metazoa</taxon>
        <taxon>Chordata</taxon>
        <taxon>Craniata</taxon>
        <taxon>Vertebrata</taxon>
        <taxon>Euteleostomi</taxon>
        <taxon>Amphibia</taxon>
        <taxon>Batrachia</taxon>
        <taxon>Anura</taxon>
        <taxon>Pelobatoidea</taxon>
        <taxon>Pelobatidae</taxon>
        <taxon>Pelobates</taxon>
    </lineage>
</organism>
<dbReference type="Proteomes" id="UP001295444">
    <property type="component" value="Chromosome 03"/>
</dbReference>
<feature type="domain" description="SAM" evidence="1">
    <location>
        <begin position="306"/>
        <end position="352"/>
    </location>
</feature>
<dbReference type="InterPro" id="IPR013761">
    <property type="entry name" value="SAM/pointed_sf"/>
</dbReference>
<dbReference type="EMBL" id="OW240914">
    <property type="protein sequence ID" value="CAH2273207.1"/>
    <property type="molecule type" value="Genomic_DNA"/>
</dbReference>
<keyword evidence="3" id="KW-1185">Reference proteome</keyword>
<reference evidence="2" key="1">
    <citation type="submission" date="2022-03" db="EMBL/GenBank/DDBJ databases">
        <authorList>
            <person name="Alioto T."/>
            <person name="Alioto T."/>
            <person name="Gomez Garrido J."/>
        </authorList>
    </citation>
    <scope>NUCLEOTIDE SEQUENCE</scope>
</reference>
<dbReference type="Gene3D" id="1.10.150.50">
    <property type="entry name" value="Transcription Factor, Ets-1"/>
    <property type="match status" value="1"/>
</dbReference>
<evidence type="ECO:0000259" key="1">
    <source>
        <dbReference type="Pfam" id="PF07647"/>
    </source>
</evidence>
<accession>A0AAD1RK79</accession>
<dbReference type="InterPro" id="IPR001660">
    <property type="entry name" value="SAM"/>
</dbReference>
<dbReference type="Pfam" id="PF07647">
    <property type="entry name" value="SAM_2"/>
    <property type="match status" value="1"/>
</dbReference>
<dbReference type="PANTHER" id="PTHR14454">
    <property type="entry name" value="GRB2-ASSOCIATED AND REGULATOR OF MAPK PROTEIN FAMILY MEMBER"/>
    <property type="match status" value="1"/>
</dbReference>
<evidence type="ECO:0000313" key="2">
    <source>
        <dbReference type="EMBL" id="CAH2273207.1"/>
    </source>
</evidence>
<dbReference type="AlphaFoldDB" id="A0AAD1RK79"/>
<name>A0AAD1RK79_PELCU</name>
<proteinExistence type="predicted"/>
<dbReference type="SUPFAM" id="SSF47769">
    <property type="entry name" value="SAM/Pointed domain"/>
    <property type="match status" value="1"/>
</dbReference>
<gene>
    <name evidence="2" type="ORF">PECUL_23A051250</name>
</gene>